<dbReference type="PANTHER" id="PTHR21139">
    <property type="entry name" value="TRIOSEPHOSPHATE ISOMERASE"/>
    <property type="match status" value="1"/>
</dbReference>
<evidence type="ECO:0000256" key="8">
    <source>
        <dbReference type="ARBA" id="ARBA00023235"/>
    </source>
</evidence>
<evidence type="ECO:0000256" key="5">
    <source>
        <dbReference type="ARBA" id="ARBA00022432"/>
    </source>
</evidence>
<protein>
    <recommendedName>
        <fullName evidence="4 9">Triosephosphate isomerase</fullName>
        <shortName evidence="9">TIM</shortName>
        <shortName evidence="9">TPI</shortName>
        <ecNumber evidence="3 9">5.3.1.1</ecNumber>
    </recommendedName>
    <alternativeName>
        <fullName evidence="9">Triose-phosphate isomerase</fullName>
    </alternativeName>
</protein>
<dbReference type="EMBL" id="DWYA01000054">
    <property type="protein sequence ID" value="HJB39964.1"/>
    <property type="molecule type" value="Genomic_DNA"/>
</dbReference>
<dbReference type="GO" id="GO:0019563">
    <property type="term" value="P:glycerol catabolic process"/>
    <property type="evidence" value="ECO:0007669"/>
    <property type="project" value="TreeGrafter"/>
</dbReference>
<comment type="similarity">
    <text evidence="2 9 10">Belongs to the triosephosphate isomerase family.</text>
</comment>
<feature type="binding site" evidence="9">
    <location>
        <begin position="237"/>
        <end position="238"/>
    </location>
    <ligand>
        <name>substrate</name>
    </ligand>
</feature>
<comment type="caution">
    <text evidence="11">The sequence shown here is derived from an EMBL/GenBank/DDBJ whole genome shotgun (WGS) entry which is preliminary data.</text>
</comment>
<dbReference type="AlphaFoldDB" id="A0A9D2S1J5"/>
<dbReference type="PANTHER" id="PTHR21139:SF42">
    <property type="entry name" value="TRIOSEPHOSPHATE ISOMERASE"/>
    <property type="match status" value="1"/>
</dbReference>
<feature type="active site" description="Proton acceptor" evidence="9">
    <location>
        <position position="170"/>
    </location>
</feature>
<keyword evidence="5 9" id="KW-0312">Gluconeogenesis</keyword>
<sequence>MNKAKRKPVIAGNWKMNKTATEAVELIDALIPAVKDADCTVVICTPFTTLAAAVEKCKGTNICVGAENVHFEKSGAYTGEISADMLVDLGVKYVITGHSERRQYFAETDETVNKRTKAALEAGLTAIVCVGESLAQREQGVTEELVRLQTKIALQNVTAEEMSRVIIAYEPVWAIGTGRTATADQAEEVCAAIRKVLGELYGEAVAEAAVVQYGGSMNAANAEELLSKPNVDGGLIGGASLKADAFGAIVAAASK</sequence>
<dbReference type="InterPro" id="IPR000652">
    <property type="entry name" value="Triosephosphate_isomerase"/>
</dbReference>
<comment type="pathway">
    <text evidence="9 10">Carbohydrate biosynthesis; gluconeogenesis.</text>
</comment>
<evidence type="ECO:0000256" key="9">
    <source>
        <dbReference type="HAMAP-Rule" id="MF_00147"/>
    </source>
</evidence>
<keyword evidence="6 9" id="KW-0963">Cytoplasm</keyword>
<keyword evidence="7 9" id="KW-0324">Glycolysis</keyword>
<keyword evidence="8 9" id="KW-0413">Isomerase</keyword>
<evidence type="ECO:0000313" key="12">
    <source>
        <dbReference type="Proteomes" id="UP000824209"/>
    </source>
</evidence>
<feature type="binding site" evidence="9">
    <location>
        <begin position="13"/>
        <end position="15"/>
    </location>
    <ligand>
        <name>substrate</name>
    </ligand>
</feature>
<proteinExistence type="inferred from homology"/>
<comment type="pathway">
    <text evidence="1 9 10">Carbohydrate degradation; glycolysis; D-glyceraldehyde 3-phosphate from glycerone phosphate: step 1/1.</text>
</comment>
<evidence type="ECO:0000256" key="2">
    <source>
        <dbReference type="ARBA" id="ARBA00007422"/>
    </source>
</evidence>
<dbReference type="FunFam" id="3.20.20.70:FF:000016">
    <property type="entry name" value="Triosephosphate isomerase"/>
    <property type="match status" value="1"/>
</dbReference>
<comment type="catalytic activity">
    <reaction evidence="9 10">
        <text>D-glyceraldehyde 3-phosphate = dihydroxyacetone phosphate</text>
        <dbReference type="Rhea" id="RHEA:18585"/>
        <dbReference type="ChEBI" id="CHEBI:57642"/>
        <dbReference type="ChEBI" id="CHEBI:59776"/>
        <dbReference type="EC" id="5.3.1.1"/>
    </reaction>
</comment>
<gene>
    <name evidence="9 11" type="primary">tpiA</name>
    <name evidence="11" type="ORF">H9943_06150</name>
</gene>
<dbReference type="CDD" id="cd00311">
    <property type="entry name" value="TIM"/>
    <property type="match status" value="1"/>
</dbReference>
<dbReference type="PROSITE" id="PS51440">
    <property type="entry name" value="TIM_2"/>
    <property type="match status" value="1"/>
</dbReference>
<dbReference type="InterPro" id="IPR013785">
    <property type="entry name" value="Aldolase_TIM"/>
</dbReference>
<dbReference type="EC" id="5.3.1.1" evidence="3 9"/>
<evidence type="ECO:0000256" key="4">
    <source>
        <dbReference type="ARBA" id="ARBA00019397"/>
    </source>
</evidence>
<dbReference type="InterPro" id="IPR035990">
    <property type="entry name" value="TIM_sf"/>
</dbReference>
<dbReference type="InterPro" id="IPR020861">
    <property type="entry name" value="Triosephosphate_isomerase_AS"/>
</dbReference>
<reference evidence="11" key="2">
    <citation type="submission" date="2021-04" db="EMBL/GenBank/DDBJ databases">
        <authorList>
            <person name="Gilroy R."/>
        </authorList>
    </citation>
    <scope>NUCLEOTIDE SEQUENCE</scope>
    <source>
        <strain evidence="11">ChiBcec8-14828</strain>
    </source>
</reference>
<accession>A0A9D2S1J5</accession>
<evidence type="ECO:0000313" key="11">
    <source>
        <dbReference type="EMBL" id="HJB39964.1"/>
    </source>
</evidence>
<evidence type="ECO:0000256" key="1">
    <source>
        <dbReference type="ARBA" id="ARBA00004680"/>
    </source>
</evidence>
<dbReference type="Pfam" id="PF00121">
    <property type="entry name" value="TIM"/>
    <property type="match status" value="1"/>
</dbReference>
<dbReference type="InterPro" id="IPR022896">
    <property type="entry name" value="TrioseP_Isoase_bac/euk"/>
</dbReference>
<comment type="subcellular location">
    <subcellularLocation>
        <location evidence="9 10">Cytoplasm</location>
    </subcellularLocation>
</comment>
<dbReference type="PROSITE" id="PS00171">
    <property type="entry name" value="TIM_1"/>
    <property type="match status" value="1"/>
</dbReference>
<feature type="binding site" evidence="9">
    <location>
        <position position="216"/>
    </location>
    <ligand>
        <name>substrate</name>
    </ligand>
</feature>
<evidence type="ECO:0000256" key="7">
    <source>
        <dbReference type="ARBA" id="ARBA00023152"/>
    </source>
</evidence>
<reference evidence="11" key="1">
    <citation type="journal article" date="2021" name="PeerJ">
        <title>Extensive microbial diversity within the chicken gut microbiome revealed by metagenomics and culture.</title>
        <authorList>
            <person name="Gilroy R."/>
            <person name="Ravi A."/>
            <person name="Getino M."/>
            <person name="Pursley I."/>
            <person name="Horton D.L."/>
            <person name="Alikhan N.F."/>
            <person name="Baker D."/>
            <person name="Gharbi K."/>
            <person name="Hall N."/>
            <person name="Watson M."/>
            <person name="Adriaenssens E.M."/>
            <person name="Foster-Nyarko E."/>
            <person name="Jarju S."/>
            <person name="Secka A."/>
            <person name="Antonio M."/>
            <person name="Oren A."/>
            <person name="Chaudhuri R.R."/>
            <person name="La Ragione R."/>
            <person name="Hildebrand F."/>
            <person name="Pallen M.J."/>
        </authorList>
    </citation>
    <scope>NUCLEOTIDE SEQUENCE</scope>
    <source>
        <strain evidence="11">ChiBcec8-14828</strain>
    </source>
</reference>
<dbReference type="Proteomes" id="UP000824209">
    <property type="component" value="Unassembled WGS sequence"/>
</dbReference>
<dbReference type="GO" id="GO:0005829">
    <property type="term" value="C:cytosol"/>
    <property type="evidence" value="ECO:0007669"/>
    <property type="project" value="TreeGrafter"/>
</dbReference>
<name>A0A9D2S1J5_9FIRM</name>
<dbReference type="GO" id="GO:0006094">
    <property type="term" value="P:gluconeogenesis"/>
    <property type="evidence" value="ECO:0007669"/>
    <property type="project" value="UniProtKB-UniRule"/>
</dbReference>
<feature type="active site" description="Electrophile" evidence="9">
    <location>
        <position position="98"/>
    </location>
</feature>
<dbReference type="SUPFAM" id="SSF51351">
    <property type="entry name" value="Triosephosphate isomerase (TIM)"/>
    <property type="match status" value="1"/>
</dbReference>
<comment type="function">
    <text evidence="9">Involved in the gluconeogenesis. Catalyzes stereospecifically the conversion of dihydroxyacetone phosphate (DHAP) to D-glyceraldehyde-3-phosphate (G3P).</text>
</comment>
<dbReference type="GO" id="GO:0046166">
    <property type="term" value="P:glyceraldehyde-3-phosphate biosynthetic process"/>
    <property type="evidence" value="ECO:0007669"/>
    <property type="project" value="TreeGrafter"/>
</dbReference>
<dbReference type="GO" id="GO:0006096">
    <property type="term" value="P:glycolytic process"/>
    <property type="evidence" value="ECO:0007669"/>
    <property type="project" value="UniProtKB-UniRule"/>
</dbReference>
<dbReference type="NCBIfam" id="TIGR00419">
    <property type="entry name" value="tim"/>
    <property type="match status" value="1"/>
</dbReference>
<feature type="binding site" evidence="9">
    <location>
        <position position="176"/>
    </location>
    <ligand>
        <name>substrate</name>
    </ligand>
</feature>
<comment type="subunit">
    <text evidence="9 10">Homodimer.</text>
</comment>
<dbReference type="Gene3D" id="3.20.20.70">
    <property type="entry name" value="Aldolase class I"/>
    <property type="match status" value="1"/>
</dbReference>
<dbReference type="GO" id="GO:0004807">
    <property type="term" value="F:triose-phosphate isomerase activity"/>
    <property type="evidence" value="ECO:0007669"/>
    <property type="project" value="UniProtKB-UniRule"/>
</dbReference>
<dbReference type="HAMAP" id="MF_00147_B">
    <property type="entry name" value="TIM_B"/>
    <property type="match status" value="1"/>
</dbReference>
<evidence type="ECO:0000256" key="3">
    <source>
        <dbReference type="ARBA" id="ARBA00011940"/>
    </source>
</evidence>
<evidence type="ECO:0000256" key="6">
    <source>
        <dbReference type="ARBA" id="ARBA00022490"/>
    </source>
</evidence>
<evidence type="ECO:0000256" key="10">
    <source>
        <dbReference type="RuleBase" id="RU363013"/>
    </source>
</evidence>
<organism evidence="11 12">
    <name type="scientific">Candidatus Ruthenibacterium avium</name>
    <dbReference type="NCBI Taxonomy" id="2838751"/>
    <lineage>
        <taxon>Bacteria</taxon>
        <taxon>Bacillati</taxon>
        <taxon>Bacillota</taxon>
        <taxon>Clostridia</taxon>
        <taxon>Eubacteriales</taxon>
        <taxon>Oscillospiraceae</taxon>
        <taxon>Ruthenibacterium</taxon>
    </lineage>
</organism>